<protein>
    <submittedName>
        <fullName evidence="1">Uncharacterized protein</fullName>
    </submittedName>
</protein>
<dbReference type="RefSeq" id="WP_037532355.1">
    <property type="nucleotide sequence ID" value="NZ_JBBBDM010000005.1"/>
</dbReference>
<comment type="caution">
    <text evidence="1">The sequence shown here is derived from an EMBL/GenBank/DDBJ whole genome shotgun (WGS) entry which is preliminary data.</text>
</comment>
<proteinExistence type="predicted"/>
<accession>A0ABU8H4B1</accession>
<dbReference type="Proteomes" id="UP001367771">
    <property type="component" value="Unassembled WGS sequence"/>
</dbReference>
<evidence type="ECO:0000313" key="1">
    <source>
        <dbReference type="EMBL" id="MEI5687811.1"/>
    </source>
</evidence>
<name>A0ABU8H4B1_9SPHN</name>
<dbReference type="EMBL" id="JBBBDM010000005">
    <property type="protein sequence ID" value="MEI5687811.1"/>
    <property type="molecule type" value="Genomic_DNA"/>
</dbReference>
<sequence length="63" mass="6462">MTKSHATSTSTVVRDTKTGRLVTVFGVGALKGLTLKKGVDLTKPIASQALKGSKSGRSTTAKS</sequence>
<reference evidence="1 2" key="1">
    <citation type="journal article" date="2013" name="Int. J. Syst. Evol. Microbiol.">
        <title>Sphingomonas kyungheensis sp. nov., a bacterium with ginsenoside-converting activity isolated from soil of a ginseng field.</title>
        <authorList>
            <person name="Son H.M."/>
            <person name="Yang J.E."/>
            <person name="Park Y."/>
            <person name="Han C.K."/>
            <person name="Kim S.G."/>
            <person name="Kook M."/>
            <person name="Yi T.H."/>
        </authorList>
    </citation>
    <scope>NUCLEOTIDE SEQUENCE [LARGE SCALE GENOMIC DNA]</scope>
    <source>
        <strain evidence="1 2">LMG 26582</strain>
    </source>
</reference>
<evidence type="ECO:0000313" key="2">
    <source>
        <dbReference type="Proteomes" id="UP001367771"/>
    </source>
</evidence>
<organism evidence="1 2">
    <name type="scientific">Sphingomonas kyungheensis</name>
    <dbReference type="NCBI Taxonomy" id="1069987"/>
    <lineage>
        <taxon>Bacteria</taxon>
        <taxon>Pseudomonadati</taxon>
        <taxon>Pseudomonadota</taxon>
        <taxon>Alphaproteobacteria</taxon>
        <taxon>Sphingomonadales</taxon>
        <taxon>Sphingomonadaceae</taxon>
        <taxon>Sphingomonas</taxon>
    </lineage>
</organism>
<keyword evidence="2" id="KW-1185">Reference proteome</keyword>
<gene>
    <name evidence="1" type="ORF">V8201_12045</name>
</gene>